<dbReference type="AlphaFoldDB" id="A0A1H0J8F2"/>
<dbReference type="GO" id="GO:0005737">
    <property type="term" value="C:cytoplasm"/>
    <property type="evidence" value="ECO:0007669"/>
    <property type="project" value="TreeGrafter"/>
</dbReference>
<feature type="domain" description="FAD dependent oxidoreductase" evidence="1">
    <location>
        <begin position="29"/>
        <end position="389"/>
    </location>
</feature>
<dbReference type="Gene3D" id="3.30.9.10">
    <property type="entry name" value="D-Amino Acid Oxidase, subunit A, domain 2"/>
    <property type="match status" value="1"/>
</dbReference>
<proteinExistence type="predicted"/>
<dbReference type="STRING" id="1052260.SAMN05660199_01901"/>
<accession>A0A1H0J8F2</accession>
<dbReference type="EMBL" id="FNIR01000005">
    <property type="protein sequence ID" value="SDO40068.1"/>
    <property type="molecule type" value="Genomic_DNA"/>
</dbReference>
<name>A0A1H0J8F2_9ACTN</name>
<dbReference type="InterPro" id="IPR036188">
    <property type="entry name" value="FAD/NAD-bd_sf"/>
</dbReference>
<sequence>MDVRPLSLWHDQLPVRPARPALRGRVEADVAVVGAGFTGLWTAYHLQRADPSLRIALVEAGVAGFGASGRNGGWCSALYPVGIARLAAEVGRPAALAQYAAMREAVAGVVSVAATEGIDADVAVGGTVVVARSAAQLARARAEATEAAEFGLDVDLLDADAARARLAATDVVGGTYTPHCAVLQPAKLVRGLADLVTGRGAQLFERSRVTGIEPGRLATADGEVRAGVVVRATEGYTPLLPGLRRAVVPVYSLVVATAPLPPAVWERIGLRERETFSDHRHLIVYGQRTADDRLVFGGRGAPYHLGSSIRPGYDREPAVFAALERTLVELFPVLAGVPITHRWGGPLGITRDWHPSVGLDRATGLAWAGGYVGDGVSTAALAGQTLADLVTGADSPRTTLPWVGHRSPSWEPEPLRWLGANAGLRAMTWADAAERRGDRPSRLAALVDRALGR</sequence>
<dbReference type="SUPFAM" id="SSF51905">
    <property type="entry name" value="FAD/NAD(P)-binding domain"/>
    <property type="match status" value="1"/>
</dbReference>
<dbReference type="Gene3D" id="3.50.50.60">
    <property type="entry name" value="FAD/NAD(P)-binding domain"/>
    <property type="match status" value="1"/>
</dbReference>
<evidence type="ECO:0000313" key="3">
    <source>
        <dbReference type="Proteomes" id="UP000199088"/>
    </source>
</evidence>
<dbReference type="PANTHER" id="PTHR13847:SF285">
    <property type="entry name" value="FAD DEPENDENT OXIDOREDUCTASE DOMAIN-CONTAINING PROTEIN"/>
    <property type="match status" value="1"/>
</dbReference>
<dbReference type="OrthoDB" id="9805852at2"/>
<dbReference type="InterPro" id="IPR006076">
    <property type="entry name" value="FAD-dep_OxRdtase"/>
</dbReference>
<dbReference type="PANTHER" id="PTHR13847">
    <property type="entry name" value="SARCOSINE DEHYDROGENASE-RELATED"/>
    <property type="match status" value="1"/>
</dbReference>
<dbReference type="RefSeq" id="WP_091243786.1">
    <property type="nucleotide sequence ID" value="NZ_FNIR01000005.1"/>
</dbReference>
<evidence type="ECO:0000259" key="1">
    <source>
        <dbReference type="Pfam" id="PF01266"/>
    </source>
</evidence>
<reference evidence="3" key="1">
    <citation type="submission" date="2016-10" db="EMBL/GenBank/DDBJ databases">
        <authorList>
            <person name="Varghese N."/>
            <person name="Submissions S."/>
        </authorList>
    </citation>
    <scope>NUCLEOTIDE SEQUENCE [LARGE SCALE GENOMIC DNA]</scope>
    <source>
        <strain evidence="3">DSM 45843</strain>
    </source>
</reference>
<dbReference type="Pfam" id="PF01266">
    <property type="entry name" value="DAO"/>
    <property type="match status" value="1"/>
</dbReference>
<protein>
    <submittedName>
        <fullName evidence="2">Glycine/D-amino acid oxidase</fullName>
    </submittedName>
</protein>
<evidence type="ECO:0000313" key="2">
    <source>
        <dbReference type="EMBL" id="SDO40068.1"/>
    </source>
</evidence>
<keyword evidence="3" id="KW-1185">Reference proteome</keyword>
<dbReference type="Proteomes" id="UP000199088">
    <property type="component" value="Unassembled WGS sequence"/>
</dbReference>
<gene>
    <name evidence="2" type="ORF">SAMN05660199_01901</name>
</gene>
<organism evidence="2 3">
    <name type="scientific">Klenkia soli</name>
    <dbReference type="NCBI Taxonomy" id="1052260"/>
    <lineage>
        <taxon>Bacteria</taxon>
        <taxon>Bacillati</taxon>
        <taxon>Actinomycetota</taxon>
        <taxon>Actinomycetes</taxon>
        <taxon>Geodermatophilales</taxon>
        <taxon>Geodermatophilaceae</taxon>
        <taxon>Klenkia</taxon>
    </lineage>
</organism>